<gene>
    <name evidence="4" type="ORF">H7F51_10430</name>
</gene>
<organism evidence="4 5">
    <name type="scientific">Novosphingobium flavum</name>
    <dbReference type="NCBI Taxonomy" id="1778672"/>
    <lineage>
        <taxon>Bacteria</taxon>
        <taxon>Pseudomonadati</taxon>
        <taxon>Pseudomonadota</taxon>
        <taxon>Alphaproteobacteria</taxon>
        <taxon>Sphingomonadales</taxon>
        <taxon>Sphingomonadaceae</taxon>
        <taxon>Novosphingobium</taxon>
    </lineage>
</organism>
<keyword evidence="3" id="KW-1133">Transmembrane helix</keyword>
<comment type="caution">
    <text evidence="4">The sequence shown here is derived from an EMBL/GenBank/DDBJ whole genome shotgun (WGS) entry which is preliminary data.</text>
</comment>
<proteinExistence type="inferred from homology"/>
<dbReference type="PANTHER" id="PTHR30531">
    <property type="entry name" value="FLAGELLAR BIOSYNTHETIC PROTEIN FLHB"/>
    <property type="match status" value="1"/>
</dbReference>
<sequence length="379" mass="41188">MSESAGEKTLAPTEKRKRDAAKNGDVLRSRELATAATMLAGAAWLKFAGPWLLGILAGELSAGLQFDRAALTDFSPGRLMLAALVAVLPPVIVLGAVVGLAALVSQLGFGEGRWLASNLAPKASRINPLSGLKRMFGLNGLIELGKSLAKAALLGVIAWSWARSHLPGALNLGRAPLPGQLAAAWDLLTSLLFALTFGLVIIALIDFPVQWVRRFLRLRMSHQEMRDEHKETEGSPEKKAAIRQRQRQLAMGGLQKAMREAQFVITNPTHFSVALIYDPERASAPIVLAKGRGEKALAMRELARELDVPLLEIPALARSVYFTTRENQVIREELYAAVAGVLGFVMALKRGEERPFPQVHVPLELRFDPEGRPDQKVAA</sequence>
<feature type="transmembrane region" description="Helical" evidence="3">
    <location>
        <begin position="182"/>
        <end position="209"/>
    </location>
</feature>
<dbReference type="PANTHER" id="PTHR30531:SF12">
    <property type="entry name" value="FLAGELLAR BIOSYNTHETIC PROTEIN FLHB"/>
    <property type="match status" value="1"/>
</dbReference>
<dbReference type="EMBL" id="JACLAW010000007">
    <property type="protein sequence ID" value="MBC2665942.1"/>
    <property type="molecule type" value="Genomic_DNA"/>
</dbReference>
<feature type="transmembrane region" description="Helical" evidence="3">
    <location>
        <begin position="32"/>
        <end position="58"/>
    </location>
</feature>
<name>A0A7X1FT17_9SPHN</name>
<dbReference type="GO" id="GO:0005886">
    <property type="term" value="C:plasma membrane"/>
    <property type="evidence" value="ECO:0007669"/>
    <property type="project" value="TreeGrafter"/>
</dbReference>
<reference evidence="4 5" key="1">
    <citation type="submission" date="2020-08" db="EMBL/GenBank/DDBJ databases">
        <title>The genome sequence of type strain Novosphingobium flavum NBRC 111647.</title>
        <authorList>
            <person name="Liu Y."/>
        </authorList>
    </citation>
    <scope>NUCLEOTIDE SEQUENCE [LARGE SCALE GENOMIC DNA]</scope>
    <source>
        <strain evidence="4 5">NBRC 111647</strain>
    </source>
</reference>
<evidence type="ECO:0000313" key="4">
    <source>
        <dbReference type="EMBL" id="MBC2665942.1"/>
    </source>
</evidence>
<dbReference type="SUPFAM" id="SSF160544">
    <property type="entry name" value="EscU C-terminal domain-like"/>
    <property type="match status" value="1"/>
</dbReference>
<dbReference type="AlphaFoldDB" id="A0A7X1FT17"/>
<accession>A0A7X1FT17</accession>
<evidence type="ECO:0000256" key="3">
    <source>
        <dbReference type="SAM" id="Phobius"/>
    </source>
</evidence>
<dbReference type="InterPro" id="IPR006135">
    <property type="entry name" value="T3SS_substrate_exporter"/>
</dbReference>
<dbReference type="InterPro" id="IPR029025">
    <property type="entry name" value="T3SS_substrate_exporter_C"/>
</dbReference>
<evidence type="ECO:0000313" key="5">
    <source>
        <dbReference type="Proteomes" id="UP000566813"/>
    </source>
</evidence>
<comment type="similarity">
    <text evidence="1">Belongs to the type III secretion exporter family.</text>
</comment>
<dbReference type="Gene3D" id="6.10.250.2080">
    <property type="match status" value="1"/>
</dbReference>
<feature type="region of interest" description="Disordered" evidence="2">
    <location>
        <begin position="1"/>
        <end position="22"/>
    </location>
</feature>
<keyword evidence="3" id="KW-0812">Transmembrane</keyword>
<protein>
    <submittedName>
        <fullName evidence="4">EscU/YscU/HrcU family type III secretion system export apparatus switch protein</fullName>
    </submittedName>
</protein>
<evidence type="ECO:0000256" key="1">
    <source>
        <dbReference type="ARBA" id="ARBA00010690"/>
    </source>
</evidence>
<feature type="compositionally biased region" description="Basic and acidic residues" evidence="2">
    <location>
        <begin position="13"/>
        <end position="22"/>
    </location>
</feature>
<keyword evidence="5" id="KW-1185">Reference proteome</keyword>
<feature type="transmembrane region" description="Helical" evidence="3">
    <location>
        <begin position="78"/>
        <end position="104"/>
    </location>
</feature>
<evidence type="ECO:0000256" key="2">
    <source>
        <dbReference type="SAM" id="MobiDB-lite"/>
    </source>
</evidence>
<dbReference type="GO" id="GO:0009306">
    <property type="term" value="P:protein secretion"/>
    <property type="evidence" value="ECO:0007669"/>
    <property type="project" value="InterPro"/>
</dbReference>
<dbReference type="Pfam" id="PF01312">
    <property type="entry name" value="Bac_export_2"/>
    <property type="match status" value="1"/>
</dbReference>
<dbReference type="PRINTS" id="PR00950">
    <property type="entry name" value="TYPE3IMSPROT"/>
</dbReference>
<dbReference type="RefSeq" id="WP_185664246.1">
    <property type="nucleotide sequence ID" value="NZ_JACLAW010000007.1"/>
</dbReference>
<dbReference type="Proteomes" id="UP000566813">
    <property type="component" value="Unassembled WGS sequence"/>
</dbReference>
<keyword evidence="3" id="KW-0472">Membrane</keyword>
<dbReference type="Gene3D" id="3.40.1690.10">
    <property type="entry name" value="secretion proteins EscU"/>
    <property type="match status" value="1"/>
</dbReference>